<evidence type="ECO:0000313" key="1">
    <source>
        <dbReference type="EMBL" id="TDW77569.1"/>
    </source>
</evidence>
<reference evidence="1 2" key="1">
    <citation type="submission" date="2019-03" db="EMBL/GenBank/DDBJ databases">
        <title>Genomic Encyclopedia of Type Strains, Phase III (KMG-III): the genomes of soil and plant-associated and newly described type strains.</title>
        <authorList>
            <person name="Whitman W."/>
        </authorList>
    </citation>
    <scope>NUCLEOTIDE SEQUENCE [LARGE SCALE GENOMIC DNA]</scope>
    <source>
        <strain evidence="1 2">VKM Ac-2573</strain>
    </source>
</reference>
<keyword evidence="2" id="KW-1185">Reference proteome</keyword>
<comment type="caution">
    <text evidence="1">The sequence shown here is derived from an EMBL/GenBank/DDBJ whole genome shotgun (WGS) entry which is preliminary data.</text>
</comment>
<proteinExistence type="predicted"/>
<evidence type="ECO:0000313" key="2">
    <source>
        <dbReference type="Proteomes" id="UP000295146"/>
    </source>
</evidence>
<organism evidence="1 2">
    <name type="scientific">Kribbella pratensis</name>
    <dbReference type="NCBI Taxonomy" id="2512112"/>
    <lineage>
        <taxon>Bacteria</taxon>
        <taxon>Bacillati</taxon>
        <taxon>Actinomycetota</taxon>
        <taxon>Actinomycetes</taxon>
        <taxon>Propionibacteriales</taxon>
        <taxon>Kribbellaceae</taxon>
        <taxon>Kribbella</taxon>
    </lineage>
</organism>
<dbReference type="RefSeq" id="WP_134102366.1">
    <property type="nucleotide sequence ID" value="NZ_SODP01000001.1"/>
</dbReference>
<protein>
    <submittedName>
        <fullName evidence="1">T4 beta protein</fullName>
    </submittedName>
</protein>
<dbReference type="Pfam" id="PF14350">
    <property type="entry name" value="Beta_protein"/>
    <property type="match status" value="1"/>
</dbReference>
<name>A0A4R8CN81_9ACTN</name>
<dbReference type="InterPro" id="IPR025683">
    <property type="entry name" value="Protein_beta"/>
</dbReference>
<dbReference type="EMBL" id="SODP01000001">
    <property type="protein sequence ID" value="TDW77569.1"/>
    <property type="molecule type" value="Genomic_DNA"/>
</dbReference>
<dbReference type="OrthoDB" id="4764243at2"/>
<gene>
    <name evidence="1" type="ORF">EV653_2739</name>
</gene>
<dbReference type="Proteomes" id="UP000295146">
    <property type="component" value="Unassembled WGS sequence"/>
</dbReference>
<dbReference type="AlphaFoldDB" id="A0A4R8CN81"/>
<accession>A0A4R8CN81</accession>
<sequence length="349" mass="37780">MAEASGFRALVVLRAKRGELDALAALDLDHGVQPVLSLGHNGTSSVDNLVDRVVEVTRSTYRLGRLMMLDATNMATAAGFDGAGAVLDHLARRLSEPVDLLDLDPVPFIPVTHSAADERTLAATGRLARDLGHGCGLRVPLISATPETVIAAVERLGTRPSDLDLLVDLSYIAGIDAGRVDDVASLVEGLGGVGPFRSRTILSGSVPKTLSQLHRWEQQRFEEDLWRSLVAGGLDDLRLGDYGVAHPVWDPRGYPTNHINLKYTCGDHWLYLRERVVDADDESSGTTRTVRLVSRDLVASDSFYGSDYSWGDKRFTEAASGRSRALSRTKIVSFATSHHLAYLRGIAAA</sequence>